<evidence type="ECO:0000259" key="11">
    <source>
        <dbReference type="Pfam" id="PF08154"/>
    </source>
</evidence>
<dbReference type="Pfam" id="PF00400">
    <property type="entry name" value="WD40"/>
    <property type="match status" value="7"/>
</dbReference>
<keyword evidence="2 9" id="KW-0853">WD repeat</keyword>
<evidence type="ECO:0000256" key="5">
    <source>
        <dbReference type="ARBA" id="ARBA00061016"/>
    </source>
</evidence>
<comment type="caution">
    <text evidence="12">The sequence shown here is derived from an EMBL/GenBank/DDBJ whole genome shotgun (WGS) entry which is preliminary data.</text>
</comment>
<proteinExistence type="inferred from homology"/>
<feature type="repeat" description="WD" evidence="9">
    <location>
        <begin position="440"/>
        <end position="481"/>
    </location>
</feature>
<dbReference type="InterPro" id="IPR036322">
    <property type="entry name" value="WD40_repeat_dom_sf"/>
</dbReference>
<dbReference type="PROSITE" id="PS50294">
    <property type="entry name" value="WD_REPEATS_REGION"/>
    <property type="match status" value="6"/>
</dbReference>
<dbReference type="PANTHER" id="PTHR19848:SF0">
    <property type="entry name" value="NOTCHLESS PROTEIN HOMOLOG 1"/>
    <property type="match status" value="1"/>
</dbReference>
<dbReference type="PRINTS" id="PR00320">
    <property type="entry name" value="GPROTEINBRPT"/>
</dbReference>
<evidence type="ECO:0000256" key="2">
    <source>
        <dbReference type="ARBA" id="ARBA00022574"/>
    </source>
</evidence>
<reference evidence="13" key="2">
    <citation type="journal article" date="2020" name="Front. Microbiol.">
        <title>Phenotypic and Genetic Characterization of the Cheese Ripening Yeast Geotrichum candidum.</title>
        <authorList>
            <person name="Perkins V."/>
            <person name="Vignola S."/>
            <person name="Lessard M.H."/>
            <person name="Plante P.L."/>
            <person name="Corbeil J."/>
            <person name="Dugat-Bony E."/>
            <person name="Frenette M."/>
            <person name="Labrie S."/>
        </authorList>
    </citation>
    <scope>NUCLEOTIDE SEQUENCE</scope>
    <source>
        <strain evidence="13">LMA-70</strain>
    </source>
</reference>
<organism evidence="12 14">
    <name type="scientific">Geotrichum candidum</name>
    <name type="common">Oospora lactis</name>
    <name type="synonym">Dipodascus geotrichum</name>
    <dbReference type="NCBI Taxonomy" id="1173061"/>
    <lineage>
        <taxon>Eukaryota</taxon>
        <taxon>Fungi</taxon>
        <taxon>Dikarya</taxon>
        <taxon>Ascomycota</taxon>
        <taxon>Saccharomycotina</taxon>
        <taxon>Dipodascomycetes</taxon>
        <taxon>Dipodascales</taxon>
        <taxon>Dipodascaceae</taxon>
        <taxon>Geotrichum</taxon>
    </lineage>
</organism>
<feature type="repeat" description="WD" evidence="9">
    <location>
        <begin position="482"/>
        <end position="515"/>
    </location>
</feature>
<dbReference type="InterPro" id="IPR001680">
    <property type="entry name" value="WD40_rpt"/>
</dbReference>
<feature type="domain" description="NLE" evidence="11">
    <location>
        <begin position="32"/>
        <end position="80"/>
    </location>
</feature>
<evidence type="ECO:0000256" key="9">
    <source>
        <dbReference type="PROSITE-ProRule" id="PRU00221"/>
    </source>
</evidence>
<dbReference type="PROSITE" id="PS00678">
    <property type="entry name" value="WD_REPEATS_1"/>
    <property type="match status" value="1"/>
</dbReference>
<evidence type="ECO:0000256" key="7">
    <source>
        <dbReference type="ARBA" id="ARBA00077034"/>
    </source>
</evidence>
<dbReference type="OrthoDB" id="10267436at2759"/>
<gene>
    <name evidence="12" type="ORF">BN980_GECA12s01143g</name>
    <name evidence="13" type="ORF">DV451_003872</name>
</gene>
<evidence type="ECO:0000256" key="10">
    <source>
        <dbReference type="SAM" id="MobiDB-lite"/>
    </source>
</evidence>
<reference evidence="12 14" key="1">
    <citation type="submission" date="2014-03" db="EMBL/GenBank/DDBJ databases">
        <authorList>
            <person name="Casaregola S."/>
        </authorList>
    </citation>
    <scope>NUCLEOTIDE SEQUENCE [LARGE SCALE GENOMIC DNA]</scope>
    <source>
        <strain evidence="12 14">CLIB 918</strain>
    </source>
</reference>
<keyword evidence="4" id="KW-0539">Nucleus</keyword>
<accession>A0A0J9XFM1</accession>
<name>A0A0J9XFM1_GEOCN</name>
<dbReference type="STRING" id="1173061.A0A0J9XFM1"/>
<dbReference type="InterPro" id="IPR020472">
    <property type="entry name" value="WD40_PAC1"/>
</dbReference>
<evidence type="ECO:0000256" key="4">
    <source>
        <dbReference type="ARBA" id="ARBA00023242"/>
    </source>
</evidence>
<dbReference type="SMART" id="SM00320">
    <property type="entry name" value="WD40"/>
    <property type="match status" value="8"/>
</dbReference>
<feature type="region of interest" description="Disordered" evidence="10">
    <location>
        <begin position="1"/>
        <end position="22"/>
    </location>
</feature>
<dbReference type="InterPro" id="IPR019775">
    <property type="entry name" value="WD40_repeat_CS"/>
</dbReference>
<evidence type="ECO:0000256" key="6">
    <source>
        <dbReference type="ARBA" id="ARBA00068030"/>
    </source>
</evidence>
<dbReference type="GO" id="GO:0000027">
    <property type="term" value="P:ribosomal large subunit assembly"/>
    <property type="evidence" value="ECO:0007669"/>
    <property type="project" value="TreeGrafter"/>
</dbReference>
<keyword evidence="3" id="KW-0677">Repeat</keyword>
<protein>
    <recommendedName>
        <fullName evidence="6">Ribosome assembly protein 4</fullName>
    </recommendedName>
    <alternativeName>
        <fullName evidence="8">Notchless protein homolog 1</fullName>
    </alternativeName>
    <alternativeName>
        <fullName evidence="7">Ribosome biogenesis factor RSA4</fullName>
    </alternativeName>
</protein>
<dbReference type="Gene3D" id="2.130.10.10">
    <property type="entry name" value="YVTN repeat-like/Quinoprotein amine dehydrogenase"/>
    <property type="match status" value="1"/>
</dbReference>
<feature type="repeat" description="WD" evidence="9">
    <location>
        <begin position="275"/>
        <end position="315"/>
    </location>
</feature>
<dbReference type="GO" id="GO:0005730">
    <property type="term" value="C:nucleolus"/>
    <property type="evidence" value="ECO:0007669"/>
    <property type="project" value="UniProtKB-SubCell"/>
</dbReference>
<dbReference type="Proteomes" id="UP000750522">
    <property type="component" value="Unassembled WGS sequence"/>
</dbReference>
<dbReference type="InterPro" id="IPR001632">
    <property type="entry name" value="WD40_G-protein_beta-like"/>
</dbReference>
<keyword evidence="14" id="KW-1185">Reference proteome</keyword>
<evidence type="ECO:0000313" key="13">
    <source>
        <dbReference type="EMBL" id="KAF5097359.1"/>
    </source>
</evidence>
<dbReference type="CDD" id="cd00200">
    <property type="entry name" value="WD40"/>
    <property type="match status" value="1"/>
</dbReference>
<evidence type="ECO:0000256" key="3">
    <source>
        <dbReference type="ARBA" id="ARBA00022737"/>
    </source>
</evidence>
<dbReference type="SUPFAM" id="SSF50978">
    <property type="entry name" value="WD40 repeat-like"/>
    <property type="match status" value="1"/>
</dbReference>
<evidence type="ECO:0000256" key="8">
    <source>
        <dbReference type="ARBA" id="ARBA00080836"/>
    </source>
</evidence>
<dbReference type="Pfam" id="PF08154">
    <property type="entry name" value="NLE"/>
    <property type="match status" value="1"/>
</dbReference>
<feature type="repeat" description="WD" evidence="9">
    <location>
        <begin position="140"/>
        <end position="182"/>
    </location>
</feature>
<feature type="repeat" description="WD" evidence="9">
    <location>
        <begin position="183"/>
        <end position="224"/>
    </location>
</feature>
<dbReference type="FunFam" id="2.130.10.10:FF:000092">
    <property type="entry name" value="notchless protein homolog"/>
    <property type="match status" value="1"/>
</dbReference>
<dbReference type="EMBL" id="QQZK01000094">
    <property type="protein sequence ID" value="KAF5097359.1"/>
    <property type="molecule type" value="Genomic_DNA"/>
</dbReference>
<comment type="subcellular location">
    <subcellularLocation>
        <location evidence="1">Nucleus</location>
        <location evidence="1">Nucleolus</location>
    </subcellularLocation>
</comment>
<comment type="similarity">
    <text evidence="5">Belongs to the NLE1/RSA4 family.</text>
</comment>
<dbReference type="PROSITE" id="PS50082">
    <property type="entry name" value="WD_REPEATS_2"/>
    <property type="match status" value="7"/>
</dbReference>
<feature type="repeat" description="WD" evidence="9">
    <location>
        <begin position="398"/>
        <end position="439"/>
    </location>
</feature>
<evidence type="ECO:0000256" key="1">
    <source>
        <dbReference type="ARBA" id="ARBA00004604"/>
    </source>
</evidence>
<sequence>MATVVPPPSKKQKRALQEPKALDEIPDDLPHVLIKFQASDTGENTGGSIRVPGNATEKQLELLLNSLLGTNEDPVPYTFSLLKAAAKDDTQAPTLIDITSDIYTSVLKPGHKTTEDQLTLVYTPRAVFKVRPITRSSSAISGHGSTILVTQFAPHTSSRMVTGAGDSTARIWDCDTQTPMRTLSGHTNWVLAVAWCPDGSMIATGSMDCTIRLWDPKTGAQIGAPLRGHSKWVSALAWEPLHLVEPGHSPRLVSSSKDGTLRVWSVDQHISLFSMTGHKSTVTCVKWGGLGDIYSTSHDKSVRVWSSKDGRLVHNLQAHAHWVNHMALSTDYVLRTGPFDHKGKFDATPEEYRAKAKERFEKLARVGGAISERLVTASDDFTMYLWEPSKSKKPLCRMTGHQKLVNHVTFSPDGRFIASASFDNSIKLWDGRDGKFIATFRGHVAPVYQCAWSSDSRLLVSSSKDTTLKIWDVRTKKLMSDLPGHADEVYAVDWSVDGRRVASGGKDKMVRLWTH</sequence>
<dbReference type="InterPro" id="IPR015943">
    <property type="entry name" value="WD40/YVTN_repeat-like_dom_sf"/>
</dbReference>
<dbReference type="PRINTS" id="PR00319">
    <property type="entry name" value="GPROTEINB"/>
</dbReference>
<dbReference type="EMBL" id="CCBN010000012">
    <property type="protein sequence ID" value="CDO55705.1"/>
    <property type="molecule type" value="Genomic_DNA"/>
</dbReference>
<evidence type="ECO:0000313" key="14">
    <source>
        <dbReference type="Proteomes" id="UP000242525"/>
    </source>
</evidence>
<dbReference type="AlphaFoldDB" id="A0A0J9XFM1"/>
<dbReference type="InterPro" id="IPR012972">
    <property type="entry name" value="NLE"/>
</dbReference>
<dbReference type="PANTHER" id="PTHR19848">
    <property type="entry name" value="WD40 REPEAT PROTEIN"/>
    <property type="match status" value="1"/>
</dbReference>
<evidence type="ECO:0000313" key="12">
    <source>
        <dbReference type="EMBL" id="CDO55705.1"/>
    </source>
</evidence>
<dbReference type="Proteomes" id="UP000242525">
    <property type="component" value="Unassembled WGS sequence"/>
</dbReference>
<feature type="repeat" description="WD" evidence="9">
    <location>
        <begin position="226"/>
        <end position="274"/>
    </location>
</feature>
<reference evidence="13" key="3">
    <citation type="submission" date="2020-01" db="EMBL/GenBank/DDBJ databases">
        <authorList>
            <person name="Perkins V."/>
            <person name="Lessard M.-H."/>
            <person name="Dugat-Bony E."/>
            <person name="Frenette M."/>
            <person name="Labrie S."/>
        </authorList>
    </citation>
    <scope>NUCLEOTIDE SEQUENCE</scope>
    <source>
        <strain evidence="13">LMA-70</strain>
    </source>
</reference>